<name>A0ABN1G3B8_9ACTN</name>
<sequence length="115" mass="12019">MAAPAAIDFFRAARRAANDTETPNFGDMGCRGQVAAPESMRMLLGRSGGWSCVGFRGPVTGQAVPGDWTSFSQPGKPPQRPLLLVALASGGAPARRGVTGKCLVGRLLCGFIWDV</sequence>
<comment type="caution">
    <text evidence="1">The sequence shown here is derived from an EMBL/GenBank/DDBJ whole genome shotgun (WGS) entry which is preliminary data.</text>
</comment>
<proteinExistence type="predicted"/>
<organism evidence="1 2">
    <name type="scientific">Streptomyces crystallinus</name>
    <dbReference type="NCBI Taxonomy" id="68191"/>
    <lineage>
        <taxon>Bacteria</taxon>
        <taxon>Bacillati</taxon>
        <taxon>Actinomycetota</taxon>
        <taxon>Actinomycetes</taxon>
        <taxon>Kitasatosporales</taxon>
        <taxon>Streptomycetaceae</taxon>
        <taxon>Streptomyces</taxon>
    </lineage>
</organism>
<gene>
    <name evidence="1" type="ORF">GCM10010394_36180</name>
</gene>
<dbReference type="Proteomes" id="UP001500668">
    <property type="component" value="Unassembled WGS sequence"/>
</dbReference>
<keyword evidence="2" id="KW-1185">Reference proteome</keyword>
<evidence type="ECO:0000313" key="2">
    <source>
        <dbReference type="Proteomes" id="UP001500668"/>
    </source>
</evidence>
<reference evidence="1 2" key="1">
    <citation type="journal article" date="2019" name="Int. J. Syst. Evol. Microbiol.">
        <title>The Global Catalogue of Microorganisms (GCM) 10K type strain sequencing project: providing services to taxonomists for standard genome sequencing and annotation.</title>
        <authorList>
            <consortium name="The Broad Institute Genomics Platform"/>
            <consortium name="The Broad Institute Genome Sequencing Center for Infectious Disease"/>
            <person name="Wu L."/>
            <person name="Ma J."/>
        </authorList>
    </citation>
    <scope>NUCLEOTIDE SEQUENCE [LARGE SCALE GENOMIC DNA]</scope>
    <source>
        <strain evidence="1 2">JCM 5067</strain>
    </source>
</reference>
<evidence type="ECO:0000313" key="1">
    <source>
        <dbReference type="EMBL" id="GAA0603319.1"/>
    </source>
</evidence>
<protein>
    <submittedName>
        <fullName evidence="1">Uncharacterized protein</fullName>
    </submittedName>
</protein>
<dbReference type="EMBL" id="BAAACA010000019">
    <property type="protein sequence ID" value="GAA0603319.1"/>
    <property type="molecule type" value="Genomic_DNA"/>
</dbReference>
<accession>A0ABN1G3B8</accession>